<proteinExistence type="predicted"/>
<evidence type="ECO:0000313" key="1">
    <source>
        <dbReference type="EMBL" id="QPI51970.1"/>
    </source>
</evidence>
<protein>
    <submittedName>
        <fullName evidence="1">Uncharacterized protein</fullName>
    </submittedName>
</protein>
<dbReference type="RefSeq" id="WP_206091482.1">
    <property type="nucleotide sequence ID" value="NZ_CP065053.1"/>
</dbReference>
<dbReference type="EMBL" id="CP065053">
    <property type="protein sequence ID" value="QPI51970.1"/>
    <property type="molecule type" value="Genomic_DNA"/>
</dbReference>
<keyword evidence="2" id="KW-1185">Reference proteome</keyword>
<evidence type="ECO:0000313" key="2">
    <source>
        <dbReference type="Proteomes" id="UP000662888"/>
    </source>
</evidence>
<sequence>MDQHLQMEKLRDTFMSACDLIGEGNYEAALEALVWIHDNPIPDLLPSEMFRRIYGFQTWGILASRYPAAKQKMEELLARKIEAAEKGAASTSIRADIGRMREILASYLFTSPE</sequence>
<reference evidence="1 2" key="1">
    <citation type="submission" date="2020-11" db="EMBL/GenBank/DDBJ databases">
        <authorList>
            <person name="Sun Q."/>
        </authorList>
    </citation>
    <scope>NUCLEOTIDE SEQUENCE [LARGE SCALE GENOMIC DNA]</scope>
    <source>
        <strain evidence="1 2">P8398</strain>
    </source>
</reference>
<name>A0AA48WIT3_9BURK</name>
<accession>A0AA48WIT3</accession>
<organism evidence="1 2">
    <name type="scientific">Massilia antarctica</name>
    <dbReference type="NCBI Taxonomy" id="2765360"/>
    <lineage>
        <taxon>Bacteria</taxon>
        <taxon>Pseudomonadati</taxon>
        <taxon>Pseudomonadota</taxon>
        <taxon>Betaproteobacteria</taxon>
        <taxon>Burkholderiales</taxon>
        <taxon>Oxalobacteraceae</taxon>
        <taxon>Telluria group</taxon>
        <taxon>Massilia</taxon>
    </lineage>
</organism>
<dbReference type="Proteomes" id="UP000662888">
    <property type="component" value="Chromosome"/>
</dbReference>
<gene>
    <name evidence="1" type="ORF">IV454_10990</name>
</gene>